<dbReference type="SUPFAM" id="SSF53474">
    <property type="entry name" value="alpha/beta-Hydrolases"/>
    <property type="match status" value="1"/>
</dbReference>
<feature type="domain" description="AB hydrolase-1" evidence="1">
    <location>
        <begin position="9"/>
        <end position="233"/>
    </location>
</feature>
<dbReference type="InterPro" id="IPR029058">
    <property type="entry name" value="AB_hydrolase_fold"/>
</dbReference>
<dbReference type="AlphaFoldDB" id="A0A660KYB3"/>
<dbReference type="PANTHER" id="PTHR43798:SF33">
    <property type="entry name" value="HYDROLASE, PUTATIVE (AFU_ORTHOLOGUE AFUA_2G14860)-RELATED"/>
    <property type="match status" value="1"/>
</dbReference>
<accession>A0A660KYB3</accession>
<evidence type="ECO:0000313" key="3">
    <source>
        <dbReference type="Proteomes" id="UP000278962"/>
    </source>
</evidence>
<dbReference type="InterPro" id="IPR000073">
    <property type="entry name" value="AB_hydrolase_1"/>
</dbReference>
<dbReference type="EMBL" id="RBIL01000002">
    <property type="protein sequence ID" value="RKQ86687.1"/>
    <property type="molecule type" value="Genomic_DNA"/>
</dbReference>
<dbReference type="PANTHER" id="PTHR43798">
    <property type="entry name" value="MONOACYLGLYCEROL LIPASE"/>
    <property type="match status" value="1"/>
</dbReference>
<keyword evidence="3" id="KW-1185">Reference proteome</keyword>
<reference evidence="2 3" key="1">
    <citation type="submission" date="2018-10" db="EMBL/GenBank/DDBJ databases">
        <title>Genomic Encyclopedia of Archaeal and Bacterial Type Strains, Phase II (KMG-II): from individual species to whole genera.</title>
        <authorList>
            <person name="Goeker M."/>
        </authorList>
    </citation>
    <scope>NUCLEOTIDE SEQUENCE [LARGE SCALE GENOMIC DNA]</scope>
    <source>
        <strain evidence="2 3">DSM 14954</strain>
    </source>
</reference>
<dbReference type="Proteomes" id="UP000278962">
    <property type="component" value="Unassembled WGS sequence"/>
</dbReference>
<dbReference type="GO" id="GO:0003824">
    <property type="term" value="F:catalytic activity"/>
    <property type="evidence" value="ECO:0007669"/>
    <property type="project" value="UniProtKB-ARBA"/>
</dbReference>
<evidence type="ECO:0000259" key="1">
    <source>
        <dbReference type="Pfam" id="PF12697"/>
    </source>
</evidence>
<comment type="caution">
    <text evidence="2">The sequence shown here is derived from an EMBL/GenBank/DDBJ whole genome shotgun (WGS) entry which is preliminary data.</text>
</comment>
<dbReference type="GO" id="GO:0016020">
    <property type="term" value="C:membrane"/>
    <property type="evidence" value="ECO:0007669"/>
    <property type="project" value="TreeGrafter"/>
</dbReference>
<dbReference type="Pfam" id="PF12697">
    <property type="entry name" value="Abhydrolase_6"/>
    <property type="match status" value="1"/>
</dbReference>
<evidence type="ECO:0000313" key="2">
    <source>
        <dbReference type="EMBL" id="RKQ86687.1"/>
    </source>
</evidence>
<sequence length="242" mass="25729">MPSWRSLSLVLLHPLGTDRHIWDPVLPFLSGDVVALDLPGFGTQPPLRGEETVTPRELAEAIHARLGSGRPHVAGISLGGWVALELALAGWAASVTAIAPAGLWAQPLAPKRSTARLAARALSPALPVLLRRPRGKRAALIGTMAHPERVPYPDALRIVRAYGDAPGFEAANRGMRAGRFTGLDAIDVPLTLAWPEHDKLVSRPAHVPETAQELFLAGCGHMPTYDDPEAVARVLRAGAALS</sequence>
<dbReference type="InterPro" id="IPR050266">
    <property type="entry name" value="AB_hydrolase_sf"/>
</dbReference>
<protein>
    <submittedName>
        <fullName evidence="2">Pimeloyl-ACP methyl ester carboxylesterase</fullName>
    </submittedName>
</protein>
<gene>
    <name evidence="2" type="ORF">C8N24_4702</name>
</gene>
<proteinExistence type="predicted"/>
<dbReference type="Gene3D" id="3.40.50.1820">
    <property type="entry name" value="alpha/beta hydrolase"/>
    <property type="match status" value="1"/>
</dbReference>
<name>A0A660KYB3_9ACTN</name>
<organism evidence="2 3">
    <name type="scientific">Solirubrobacter pauli</name>
    <dbReference type="NCBI Taxonomy" id="166793"/>
    <lineage>
        <taxon>Bacteria</taxon>
        <taxon>Bacillati</taxon>
        <taxon>Actinomycetota</taxon>
        <taxon>Thermoleophilia</taxon>
        <taxon>Solirubrobacterales</taxon>
        <taxon>Solirubrobacteraceae</taxon>
        <taxon>Solirubrobacter</taxon>
    </lineage>
</organism>